<evidence type="ECO:0000313" key="3">
    <source>
        <dbReference type="Proteomes" id="UP000887565"/>
    </source>
</evidence>
<evidence type="ECO:0000313" key="4">
    <source>
        <dbReference type="WBParaSite" id="nRc.2.0.1.t44423-RA"/>
    </source>
</evidence>
<organism evidence="3 4">
    <name type="scientific">Romanomermis culicivorax</name>
    <name type="common">Nematode worm</name>
    <dbReference type="NCBI Taxonomy" id="13658"/>
    <lineage>
        <taxon>Eukaryota</taxon>
        <taxon>Metazoa</taxon>
        <taxon>Ecdysozoa</taxon>
        <taxon>Nematoda</taxon>
        <taxon>Enoplea</taxon>
        <taxon>Dorylaimia</taxon>
        <taxon>Mermithida</taxon>
        <taxon>Mermithoidea</taxon>
        <taxon>Mermithidae</taxon>
        <taxon>Romanomermis</taxon>
    </lineage>
</organism>
<dbReference type="AlphaFoldDB" id="A0A915KZQ2"/>
<feature type="chain" id="PRO_5037271762" evidence="2">
    <location>
        <begin position="20"/>
        <end position="457"/>
    </location>
</feature>
<feature type="region of interest" description="Disordered" evidence="1">
    <location>
        <begin position="431"/>
        <end position="457"/>
    </location>
</feature>
<feature type="signal peptide" evidence="2">
    <location>
        <begin position="1"/>
        <end position="19"/>
    </location>
</feature>
<dbReference type="Proteomes" id="UP000887565">
    <property type="component" value="Unplaced"/>
</dbReference>
<evidence type="ECO:0000256" key="1">
    <source>
        <dbReference type="SAM" id="MobiDB-lite"/>
    </source>
</evidence>
<name>A0A915KZQ2_ROMCU</name>
<keyword evidence="2" id="KW-0732">Signal</keyword>
<accession>A0A915KZQ2</accession>
<sequence>MSFFFTIAIVSLKISAIETGTIILEPEKLLDLVVEPCFETEHLKVLYPENSFGSLFSIGSDENGSIKRYPVCLTALTDKNEADWTELQDTGLFVSISTRIKFRLTELVNCQDKICIGSLHCDMMFHGHQMIFSRQQSTSCSGKKHKGVQKRPEQVYRLSPDFGYYKSCNSMLSKYWHQVRQHINKDKNNPDKIFRFNYEKTCPLSELPLKYEYQVSCIIKPTSWYMVDYHSRIDFDYQNHSTKSVTDRQAILVRTLNPVFHLTQRSFPYHMGRMMSIFLEKFSTQNNCGLRVHIHFLRLENLPFDIELNLKLKYSYTPTKNGSFSDKNVQTDEIRSIINITMNDRVELLHEAPAQNYSVQILSLEACHRTYGVVRMRNRNVTAILSEENFSTCKLFDFSNCTLRAMYAKSFALKIWYNFLPINGDGPEVDLMKQNEGGHGSPHGHHSSHCNGMDSHG</sequence>
<evidence type="ECO:0000256" key="2">
    <source>
        <dbReference type="SAM" id="SignalP"/>
    </source>
</evidence>
<dbReference type="WBParaSite" id="nRc.2.0.1.t44423-RA">
    <property type="protein sequence ID" value="nRc.2.0.1.t44423-RA"/>
    <property type="gene ID" value="nRc.2.0.1.g44423"/>
</dbReference>
<proteinExistence type="predicted"/>
<reference evidence="4" key="1">
    <citation type="submission" date="2022-11" db="UniProtKB">
        <authorList>
            <consortium name="WormBaseParasite"/>
        </authorList>
    </citation>
    <scope>IDENTIFICATION</scope>
</reference>
<keyword evidence="3" id="KW-1185">Reference proteome</keyword>
<protein>
    <submittedName>
        <fullName evidence="4">Uncharacterized protein</fullName>
    </submittedName>
</protein>